<comment type="caution">
    <text evidence="2">The sequence shown here is derived from an EMBL/GenBank/DDBJ whole genome shotgun (WGS) entry which is preliminary data.</text>
</comment>
<proteinExistence type="predicted"/>
<gene>
    <name evidence="2" type="ORF">WG66_2412</name>
</gene>
<accession>A0A0W0G8X2</accession>
<sequence length="251" mass="28224">MSLMLRMAILRSLIVHNAKPVVGIGSIFYDLLSGKDDQEADDILEEANREAVAGLKAKEKGKEGKEVQSKDSKKSKTALSKHKLYTLGCMYIDYCGTKTVMEKDGSKSLQPIVNLPTKKIPLDAKFPEIEKYIQKLVPGPFEYWDTYCKKDISPYIFTMVEQKKFAVCQDLTEPDVLEFKTITKGNSGTGYDNNHLFIYSAKETTQTHRQYKLDNGEPSSDSDGTNYSDNSSIPGKRKAKVLTAVVTRKYH</sequence>
<name>A0A0W0G8X2_MONRR</name>
<protein>
    <submittedName>
        <fullName evidence="2">Uncharacterized protein</fullName>
    </submittedName>
</protein>
<evidence type="ECO:0000313" key="3">
    <source>
        <dbReference type="Proteomes" id="UP000054988"/>
    </source>
</evidence>
<evidence type="ECO:0000256" key="1">
    <source>
        <dbReference type="SAM" id="MobiDB-lite"/>
    </source>
</evidence>
<organism evidence="2 3">
    <name type="scientific">Moniliophthora roreri</name>
    <name type="common">Frosty pod rot fungus</name>
    <name type="synonym">Monilia roreri</name>
    <dbReference type="NCBI Taxonomy" id="221103"/>
    <lineage>
        <taxon>Eukaryota</taxon>
        <taxon>Fungi</taxon>
        <taxon>Dikarya</taxon>
        <taxon>Basidiomycota</taxon>
        <taxon>Agaricomycotina</taxon>
        <taxon>Agaricomycetes</taxon>
        <taxon>Agaricomycetidae</taxon>
        <taxon>Agaricales</taxon>
        <taxon>Marasmiineae</taxon>
        <taxon>Marasmiaceae</taxon>
        <taxon>Moniliophthora</taxon>
    </lineage>
</organism>
<dbReference type="AlphaFoldDB" id="A0A0W0G8X2"/>
<feature type="region of interest" description="Disordered" evidence="1">
    <location>
        <begin position="212"/>
        <end position="235"/>
    </location>
</feature>
<dbReference type="EMBL" id="LATX01000802">
    <property type="protein sequence ID" value="KTB45012.1"/>
    <property type="molecule type" value="Genomic_DNA"/>
</dbReference>
<feature type="compositionally biased region" description="Polar residues" evidence="1">
    <location>
        <begin position="217"/>
        <end position="233"/>
    </location>
</feature>
<reference evidence="2 3" key="1">
    <citation type="submission" date="2015-12" db="EMBL/GenBank/DDBJ databases">
        <title>Draft genome sequence of Moniliophthora roreri, the causal agent of frosty pod rot of cacao.</title>
        <authorList>
            <person name="Aime M.C."/>
            <person name="Diaz-Valderrama J.R."/>
            <person name="Kijpornyongpan T."/>
            <person name="Phillips-Mora W."/>
        </authorList>
    </citation>
    <scope>NUCLEOTIDE SEQUENCE [LARGE SCALE GENOMIC DNA]</scope>
    <source>
        <strain evidence="2 3">MCA 2952</strain>
    </source>
</reference>
<evidence type="ECO:0000313" key="2">
    <source>
        <dbReference type="EMBL" id="KTB45012.1"/>
    </source>
</evidence>
<dbReference type="Proteomes" id="UP000054988">
    <property type="component" value="Unassembled WGS sequence"/>
</dbReference>